<organism evidence="1 2">
    <name type="scientific">Tamaricihabitans halophyticus</name>
    <dbReference type="NCBI Taxonomy" id="1262583"/>
    <lineage>
        <taxon>Bacteria</taxon>
        <taxon>Bacillati</taxon>
        <taxon>Actinomycetota</taxon>
        <taxon>Actinomycetes</taxon>
        <taxon>Pseudonocardiales</taxon>
        <taxon>Pseudonocardiaceae</taxon>
        <taxon>Tamaricihabitans</taxon>
    </lineage>
</organism>
<accession>A0A4R2R0W3</accession>
<protein>
    <submittedName>
        <fullName evidence="1">Uncharacterized protein</fullName>
    </submittedName>
</protein>
<proteinExistence type="predicted"/>
<dbReference type="Proteomes" id="UP000294911">
    <property type="component" value="Unassembled WGS sequence"/>
</dbReference>
<gene>
    <name evidence="1" type="ORF">EV191_101231</name>
</gene>
<sequence>MTRTLRRFGRYVVRIKRDLDYGHDVMRGYVEPGTRARARKRR</sequence>
<keyword evidence="2" id="KW-1185">Reference proteome</keyword>
<dbReference type="EMBL" id="SLXQ01000001">
    <property type="protein sequence ID" value="TCP56290.1"/>
    <property type="molecule type" value="Genomic_DNA"/>
</dbReference>
<name>A0A4R2R0W3_9PSEU</name>
<dbReference type="RefSeq" id="WP_279388400.1">
    <property type="nucleotide sequence ID" value="NZ_SLXQ01000001.1"/>
</dbReference>
<reference evidence="1 2" key="1">
    <citation type="submission" date="2019-03" db="EMBL/GenBank/DDBJ databases">
        <title>Genomic Encyclopedia of Type Strains, Phase IV (KMG-IV): sequencing the most valuable type-strain genomes for metagenomic binning, comparative biology and taxonomic classification.</title>
        <authorList>
            <person name="Goeker M."/>
        </authorList>
    </citation>
    <scope>NUCLEOTIDE SEQUENCE [LARGE SCALE GENOMIC DNA]</scope>
    <source>
        <strain evidence="1 2">DSM 45765</strain>
    </source>
</reference>
<evidence type="ECO:0000313" key="1">
    <source>
        <dbReference type="EMBL" id="TCP56290.1"/>
    </source>
</evidence>
<dbReference type="AlphaFoldDB" id="A0A4R2R0W3"/>
<evidence type="ECO:0000313" key="2">
    <source>
        <dbReference type="Proteomes" id="UP000294911"/>
    </source>
</evidence>
<comment type="caution">
    <text evidence="1">The sequence shown here is derived from an EMBL/GenBank/DDBJ whole genome shotgun (WGS) entry which is preliminary data.</text>
</comment>